<name>A0A672SKG4_SINGR</name>
<evidence type="ECO:0000256" key="7">
    <source>
        <dbReference type="ARBA" id="ARBA00022927"/>
    </source>
</evidence>
<comment type="function">
    <text evidence="12">Required for the export of mRNAs containing poly(A) tails from the nucleus into the cytoplasm. May be involved in the terminal step of the mRNA transport through the nuclear pore complex (NPC).</text>
</comment>
<reference evidence="19" key="2">
    <citation type="submission" date="2025-09" db="UniProtKB">
        <authorList>
            <consortium name="Ensembl"/>
        </authorList>
    </citation>
    <scope>IDENTIFICATION</scope>
</reference>
<feature type="coiled-coil region" evidence="17">
    <location>
        <begin position="145"/>
        <end position="232"/>
    </location>
</feature>
<reference evidence="19" key="1">
    <citation type="submission" date="2025-08" db="UniProtKB">
        <authorList>
            <consortium name="Ensembl"/>
        </authorList>
    </citation>
    <scope>IDENTIFICATION</scope>
</reference>
<evidence type="ECO:0000256" key="5">
    <source>
        <dbReference type="ARBA" id="ARBA00022490"/>
    </source>
</evidence>
<gene>
    <name evidence="19" type="primary">gle1</name>
</gene>
<comment type="subcellular location">
    <subcellularLocation>
        <location evidence="1">Cytoplasm</location>
    </subcellularLocation>
    <subcellularLocation>
        <location evidence="2">Nucleus</location>
        <location evidence="2">Nuclear pore complex</location>
    </subcellularLocation>
</comment>
<evidence type="ECO:0000256" key="2">
    <source>
        <dbReference type="ARBA" id="ARBA00004567"/>
    </source>
</evidence>
<evidence type="ECO:0000256" key="11">
    <source>
        <dbReference type="ARBA" id="ARBA00023242"/>
    </source>
</evidence>
<evidence type="ECO:0000313" key="19">
    <source>
        <dbReference type="Ensembl" id="ENSSGRP00000102327.1"/>
    </source>
</evidence>
<dbReference type="Proteomes" id="UP000472262">
    <property type="component" value="Unassembled WGS sequence"/>
</dbReference>
<evidence type="ECO:0000256" key="14">
    <source>
        <dbReference type="ARBA" id="ARBA00029983"/>
    </source>
</evidence>
<dbReference type="Pfam" id="PF07817">
    <property type="entry name" value="GLE1"/>
    <property type="match status" value="1"/>
</dbReference>
<dbReference type="GO" id="GO:0031369">
    <property type="term" value="F:translation initiation factor binding"/>
    <property type="evidence" value="ECO:0007669"/>
    <property type="project" value="TreeGrafter"/>
</dbReference>
<evidence type="ECO:0000256" key="1">
    <source>
        <dbReference type="ARBA" id="ARBA00004496"/>
    </source>
</evidence>
<evidence type="ECO:0000256" key="8">
    <source>
        <dbReference type="ARBA" id="ARBA00023010"/>
    </source>
</evidence>
<evidence type="ECO:0000256" key="12">
    <source>
        <dbReference type="ARBA" id="ARBA00024680"/>
    </source>
</evidence>
<keyword evidence="11" id="KW-0539">Nucleus</keyword>
<dbReference type="GO" id="GO:0005737">
    <property type="term" value="C:cytoplasm"/>
    <property type="evidence" value="ECO:0007669"/>
    <property type="project" value="UniProtKB-SubCell"/>
</dbReference>
<evidence type="ECO:0000313" key="20">
    <source>
        <dbReference type="Proteomes" id="UP000472262"/>
    </source>
</evidence>
<keyword evidence="9 17" id="KW-0175">Coiled coil</keyword>
<dbReference type="InterPro" id="IPR012476">
    <property type="entry name" value="GLE1"/>
</dbReference>
<evidence type="ECO:0000256" key="16">
    <source>
        <dbReference type="ARBA" id="ARBA00031503"/>
    </source>
</evidence>
<keyword evidence="10" id="KW-0906">Nuclear pore complex</keyword>
<keyword evidence="20" id="KW-1185">Reference proteome</keyword>
<feature type="region of interest" description="Disordered" evidence="18">
    <location>
        <begin position="339"/>
        <end position="385"/>
    </location>
</feature>
<evidence type="ECO:0000256" key="3">
    <source>
        <dbReference type="ARBA" id="ARBA00011056"/>
    </source>
</evidence>
<evidence type="ECO:0000256" key="15">
    <source>
        <dbReference type="ARBA" id="ARBA00030897"/>
    </source>
</evidence>
<keyword evidence="4" id="KW-0813">Transport</keyword>
<dbReference type="FunFam" id="1.25.40.510:FF:000001">
    <property type="entry name" value="Nucleoporin GLE1 isoform 1"/>
    <property type="match status" value="1"/>
</dbReference>
<protein>
    <recommendedName>
        <fullName evidence="13">mRNA export factor GLE1</fullName>
    </recommendedName>
    <alternativeName>
        <fullName evidence="15">GLE1 RNA export mediator</fullName>
    </alternativeName>
    <alternativeName>
        <fullName evidence="16">GLE1-like protein</fullName>
    </alternativeName>
    <alternativeName>
        <fullName evidence="14">Nucleoporin GLE1</fullName>
    </alternativeName>
</protein>
<keyword evidence="7" id="KW-0653">Protein transport</keyword>
<evidence type="ECO:0000256" key="10">
    <source>
        <dbReference type="ARBA" id="ARBA00023132"/>
    </source>
</evidence>
<evidence type="ECO:0000256" key="6">
    <source>
        <dbReference type="ARBA" id="ARBA00022816"/>
    </source>
</evidence>
<comment type="similarity">
    <text evidence="3">Belongs to the GLE1 family.</text>
</comment>
<accession>A0A672SKG4</accession>
<dbReference type="GO" id="GO:0015031">
    <property type="term" value="P:protein transport"/>
    <property type="evidence" value="ECO:0007669"/>
    <property type="project" value="UniProtKB-KW"/>
</dbReference>
<organism evidence="19 20">
    <name type="scientific">Sinocyclocheilus grahami</name>
    <name type="common">Dianchi golden-line fish</name>
    <name type="synonym">Barbus grahami</name>
    <dbReference type="NCBI Taxonomy" id="75366"/>
    <lineage>
        <taxon>Eukaryota</taxon>
        <taxon>Metazoa</taxon>
        <taxon>Chordata</taxon>
        <taxon>Craniata</taxon>
        <taxon>Vertebrata</taxon>
        <taxon>Euteleostomi</taxon>
        <taxon>Actinopterygii</taxon>
        <taxon>Neopterygii</taxon>
        <taxon>Teleostei</taxon>
        <taxon>Ostariophysi</taxon>
        <taxon>Cypriniformes</taxon>
        <taxon>Cyprinidae</taxon>
        <taxon>Cyprininae</taxon>
        <taxon>Sinocyclocheilus</taxon>
    </lineage>
</organism>
<dbReference type="Ensembl" id="ENSSGRT00000108811.1">
    <property type="protein sequence ID" value="ENSSGRP00000102327.1"/>
    <property type="gene ID" value="ENSSGRG00000050813.1"/>
</dbReference>
<feature type="compositionally biased region" description="Basic and acidic residues" evidence="18">
    <location>
        <begin position="356"/>
        <end position="382"/>
    </location>
</feature>
<sequence>MPSEGLRWETLEALKNSPKGKLKYSPDWLEKGEDILAGCIEVSSLSPLSGQILKRLSPRPLLKTRSLSSCVRDTSPEISEDLAAGLYSLYHSSNTYPLFSFLLEFVLKAEEIKEDSVASPVASSPPAISVLSPRATQMAGCIRMCEQKHKAKAKAELSLRQEQQERLVATAAKCESEQLKRYEELMELKQRQEYQSMRDMTQESLGRQEKLREEHRHRMKILNLRLREAEQQRLREAELERQRQVEGRERHRAINAIQEEVLQLNQLLQPRPSTLTDPALDHTPYITRGNQLCSQVSEVVPASADGQFLSVEDLTVAERALQEMRSLVRNLQDEVAQATERKRKEQEEEEEKKKRHEELKAQQEEQKKTAARSAKEKAKKEGLQTGADESTLKWYNALKDAASQCAQAFDELSKAKDTQTKKFKMELQKAATTPVSQIANISGAPLKEAFEKIDKLLSSRPVTSAGKTVSTSQHPQGLEFVSYKLAEKFVKQGEEEVASNHSAAFPIAAVASGIWELHPKIGELILAHLHKKCPYAVPHYPPMESGTSVEDYQKILGYRVDDSKVEGQDSFLKRMSGMIRLYAAIIQMRWPYTGKQGPHPHGLNHGWRWLAQILNMEPLADITATILFDFLEVCGNALMKLYRGQFWKLILLIYEEYFPRIEAVTSTGQMGSVTRLKQFLETSLRTKQIPVPKSELGSAFFRS</sequence>
<dbReference type="GO" id="GO:0016973">
    <property type="term" value="P:poly(A)+ mRNA export from nucleus"/>
    <property type="evidence" value="ECO:0007669"/>
    <property type="project" value="InterPro"/>
</dbReference>
<keyword evidence="6" id="KW-0509">mRNA transport</keyword>
<dbReference type="GO" id="GO:0005543">
    <property type="term" value="F:phospholipid binding"/>
    <property type="evidence" value="ECO:0007669"/>
    <property type="project" value="TreeGrafter"/>
</dbReference>
<evidence type="ECO:0000256" key="9">
    <source>
        <dbReference type="ARBA" id="ARBA00023054"/>
    </source>
</evidence>
<evidence type="ECO:0000256" key="13">
    <source>
        <dbReference type="ARBA" id="ARBA00026227"/>
    </source>
</evidence>
<evidence type="ECO:0000256" key="17">
    <source>
        <dbReference type="SAM" id="Coils"/>
    </source>
</evidence>
<evidence type="ECO:0000256" key="4">
    <source>
        <dbReference type="ARBA" id="ARBA00022448"/>
    </source>
</evidence>
<evidence type="ECO:0000256" key="18">
    <source>
        <dbReference type="SAM" id="MobiDB-lite"/>
    </source>
</evidence>
<dbReference type="Gene3D" id="1.25.40.510">
    <property type="entry name" value="GLE1-like"/>
    <property type="match status" value="1"/>
</dbReference>
<dbReference type="GO" id="GO:0000822">
    <property type="term" value="F:inositol hexakisphosphate binding"/>
    <property type="evidence" value="ECO:0007669"/>
    <property type="project" value="TreeGrafter"/>
</dbReference>
<keyword evidence="5" id="KW-0963">Cytoplasm</keyword>
<dbReference type="GO" id="GO:0044614">
    <property type="term" value="C:nuclear pore cytoplasmic filaments"/>
    <property type="evidence" value="ECO:0007669"/>
    <property type="project" value="TreeGrafter"/>
</dbReference>
<dbReference type="PANTHER" id="PTHR12960">
    <property type="entry name" value="GLE-1-RELATED"/>
    <property type="match status" value="1"/>
</dbReference>
<dbReference type="InterPro" id="IPR038506">
    <property type="entry name" value="GLE1-like_sf"/>
</dbReference>
<keyword evidence="8" id="KW-0811">Translocation</keyword>
<proteinExistence type="inferred from homology"/>
<dbReference type="PANTHER" id="PTHR12960:SF0">
    <property type="entry name" value="MRNA EXPORT FACTOR GLE1"/>
    <property type="match status" value="1"/>
</dbReference>
<dbReference type="AlphaFoldDB" id="A0A672SKG4"/>